<reference evidence="1 2" key="1">
    <citation type="submission" date="2015-03" db="EMBL/GenBank/DDBJ databases">
        <title>Draft Genome Sequence of Burkholderia andropogonis type strain ICMP2807, isolated from Sorghum bicolor.</title>
        <authorList>
            <person name="Lopes-Santos L."/>
            <person name="Castro D.B."/>
            <person name="Ottoboni L.M."/>
            <person name="Park D."/>
            <person name="Weirc B.S."/>
            <person name="Destefano S.A."/>
        </authorList>
    </citation>
    <scope>NUCLEOTIDE SEQUENCE [LARGE SCALE GENOMIC DNA]</scope>
    <source>
        <strain evidence="1 2">ICMP2807</strain>
    </source>
</reference>
<organism evidence="1 2">
    <name type="scientific">Robbsia andropogonis</name>
    <dbReference type="NCBI Taxonomy" id="28092"/>
    <lineage>
        <taxon>Bacteria</taxon>
        <taxon>Pseudomonadati</taxon>
        <taxon>Pseudomonadota</taxon>
        <taxon>Betaproteobacteria</taxon>
        <taxon>Burkholderiales</taxon>
        <taxon>Burkholderiaceae</taxon>
        <taxon>Robbsia</taxon>
    </lineage>
</organism>
<dbReference type="RefSeq" id="WP_024906253.1">
    <property type="nucleotide sequence ID" value="NZ_CADFGU010000013.1"/>
</dbReference>
<keyword evidence="2" id="KW-1185">Reference proteome</keyword>
<sequence length="120" mass="13859">MFADWFSRYGRIMVTDPPDDSPPKWTSDDWRMAATLERCIRICGYDDSDPELIATREATSEHIRDWVRDKDEGLCRSDDGVLRRFPDQLLNFMTDTFSDVHLDATVAMADALDIVQKLGR</sequence>
<gene>
    <name evidence="1" type="ORF">WM40_25880</name>
</gene>
<dbReference type="OrthoDB" id="9971721at2"/>
<dbReference type="Proteomes" id="UP000033618">
    <property type="component" value="Unassembled WGS sequence"/>
</dbReference>
<dbReference type="PATRIC" id="fig|28092.6.peg.6102"/>
<comment type="caution">
    <text evidence="1">The sequence shown here is derived from an EMBL/GenBank/DDBJ whole genome shotgun (WGS) entry which is preliminary data.</text>
</comment>
<accession>A0A0F5JT52</accession>
<evidence type="ECO:0000313" key="2">
    <source>
        <dbReference type="Proteomes" id="UP000033618"/>
    </source>
</evidence>
<evidence type="ECO:0000313" key="1">
    <source>
        <dbReference type="EMBL" id="KKB60988.1"/>
    </source>
</evidence>
<dbReference type="EMBL" id="LAQU01000095">
    <property type="protein sequence ID" value="KKB60988.1"/>
    <property type="molecule type" value="Genomic_DNA"/>
</dbReference>
<dbReference type="AlphaFoldDB" id="A0A0F5JT52"/>
<name>A0A0F5JT52_9BURK</name>
<proteinExistence type="predicted"/>
<protein>
    <submittedName>
        <fullName evidence="1">Uncharacterized protein</fullName>
    </submittedName>
</protein>